<protein>
    <submittedName>
        <fullName evidence="1">Uncharacterized protein</fullName>
    </submittedName>
</protein>
<evidence type="ECO:0000313" key="1">
    <source>
        <dbReference type="EMBL" id="QGQ98419.1"/>
    </source>
</evidence>
<keyword evidence="2" id="KW-1185">Reference proteome</keyword>
<dbReference type="Proteomes" id="UP000426246">
    <property type="component" value="Chromosome"/>
</dbReference>
<sequence length="452" mass="49653">MAKAAVVANVYVSADYNSTGSLRLSNTRITMDGDPNCWPNGNPNWTEAVVGSFMAGSYLIGVGNVSGFLEGYSHAAFKTELTNRGLINVYNTFNVTQNATVNAYVNNILDNDNNNKPFFRGMKLSAFVTDPFKFYFEAMGKETYKANATEGDYVGELGRATEFASTDGGGSDGNIVRDSLGYVIHGLNHSIGNRFILEYFGYWASTSYTTQRTNLLKWMKVGFSDLLGKARNGYWSRGNGHEDYHISSTDVYFPYFESLAQNYGLFKPILFSENYDDGNFTGWIASGSWSILNSEPTWSGSTTKLDPIVQLLATSGISTLVSGYSGTNYVVYTSMKYESCGGAYCNMGIIGKYIDANNYYVMRYKQDNQKLQIVKVKNGSSNLITETTFTWNAGVTKQMKAVFGTNGIMQLYVDGGTSPKVTMTDTEYASGKAGLYASFANAEFDDVLVTAP</sequence>
<name>A0A6B8RR22_9BACL</name>
<evidence type="ECO:0000313" key="2">
    <source>
        <dbReference type="Proteomes" id="UP000426246"/>
    </source>
</evidence>
<proteinExistence type="predicted"/>
<dbReference type="KEGG" id="ppsc:EHS13_27805"/>
<accession>A0A6B8RR22</accession>
<dbReference type="EMBL" id="CP034235">
    <property type="protein sequence ID" value="QGQ98419.1"/>
    <property type="molecule type" value="Genomic_DNA"/>
</dbReference>
<gene>
    <name evidence="1" type="ORF">EHS13_27805</name>
</gene>
<dbReference type="Gene3D" id="2.60.120.560">
    <property type="entry name" value="Exo-inulinase, domain 1"/>
    <property type="match status" value="1"/>
</dbReference>
<organism evidence="1 2">
    <name type="scientific">Paenibacillus psychroresistens</name>
    <dbReference type="NCBI Taxonomy" id="1778678"/>
    <lineage>
        <taxon>Bacteria</taxon>
        <taxon>Bacillati</taxon>
        <taxon>Bacillota</taxon>
        <taxon>Bacilli</taxon>
        <taxon>Bacillales</taxon>
        <taxon>Paenibacillaceae</taxon>
        <taxon>Paenibacillus</taxon>
    </lineage>
</organism>
<dbReference type="OrthoDB" id="8660908at2"/>
<reference evidence="2" key="1">
    <citation type="submission" date="2018-11" db="EMBL/GenBank/DDBJ databases">
        <title>Complete genome sequence of Paenibacillus sp. ML311-T8.</title>
        <authorList>
            <person name="Nam Y.-D."/>
            <person name="Kang J."/>
            <person name="Chung W.-H."/>
            <person name="Park Y.S."/>
        </authorList>
    </citation>
    <scope>NUCLEOTIDE SEQUENCE [LARGE SCALE GENOMIC DNA]</scope>
    <source>
        <strain evidence="2">ML311-T8</strain>
    </source>
</reference>
<dbReference type="AlphaFoldDB" id="A0A6B8RR22"/>